<gene>
    <name evidence="1" type="ORF">ACCI51_03780</name>
</gene>
<evidence type="ECO:0000313" key="1">
    <source>
        <dbReference type="EMBL" id="MFA0789653.1"/>
    </source>
</evidence>
<name>A0ABV4NJP3_9GAMM</name>
<keyword evidence="2" id="KW-1185">Reference proteome</keyword>
<dbReference type="RefSeq" id="WP_371842653.1">
    <property type="nucleotide sequence ID" value="NZ_JBGMEL010000003.1"/>
</dbReference>
<organism evidence="1 2">
    <name type="scientific">Microbulbifer echini</name>
    <dbReference type="NCBI Taxonomy" id="1529067"/>
    <lineage>
        <taxon>Bacteria</taxon>
        <taxon>Pseudomonadati</taxon>
        <taxon>Pseudomonadota</taxon>
        <taxon>Gammaproteobacteria</taxon>
        <taxon>Cellvibrionales</taxon>
        <taxon>Microbulbiferaceae</taxon>
        <taxon>Microbulbifer</taxon>
    </lineage>
</organism>
<accession>A0ABV4NJP3</accession>
<reference evidence="1 2" key="1">
    <citation type="submission" date="2024-08" db="EMBL/GenBank/DDBJ databases">
        <authorList>
            <person name="Ishaq N."/>
        </authorList>
    </citation>
    <scope>NUCLEOTIDE SEQUENCE [LARGE SCALE GENOMIC DNA]</scope>
    <source>
        <strain evidence="1 2">JCM 30400</strain>
    </source>
</reference>
<proteinExistence type="predicted"/>
<dbReference type="Proteomes" id="UP001569414">
    <property type="component" value="Unassembled WGS sequence"/>
</dbReference>
<evidence type="ECO:0000313" key="2">
    <source>
        <dbReference type="Proteomes" id="UP001569414"/>
    </source>
</evidence>
<sequence>MAVHLKRLLGIVPLLLVAIFLFGYPFDKVDEVSITITKNGYTLDGQMLPFHQLINQLKGYEKAITIDVCVEHSAPTEFLERYIVEAKSIAVVNKGYESRSECVPST</sequence>
<dbReference type="EMBL" id="JBGMEL010000003">
    <property type="protein sequence ID" value="MFA0789653.1"/>
    <property type="molecule type" value="Genomic_DNA"/>
</dbReference>
<protein>
    <submittedName>
        <fullName evidence="1">Uncharacterized protein</fullName>
    </submittedName>
</protein>
<comment type="caution">
    <text evidence="1">The sequence shown here is derived from an EMBL/GenBank/DDBJ whole genome shotgun (WGS) entry which is preliminary data.</text>
</comment>